<name>A0A0A9BU09_ARUDO</name>
<evidence type="ECO:0000313" key="1">
    <source>
        <dbReference type="EMBL" id="JAD64620.1"/>
    </source>
</evidence>
<dbReference type="EMBL" id="GBRH01233275">
    <property type="protein sequence ID" value="JAD64620.1"/>
    <property type="molecule type" value="Transcribed_RNA"/>
</dbReference>
<proteinExistence type="predicted"/>
<reference evidence="1" key="1">
    <citation type="submission" date="2014-09" db="EMBL/GenBank/DDBJ databases">
        <authorList>
            <person name="Magalhaes I.L.F."/>
            <person name="Oliveira U."/>
            <person name="Santos F.R."/>
            <person name="Vidigal T.H.D.A."/>
            <person name="Brescovit A.D."/>
            <person name="Santos A.J."/>
        </authorList>
    </citation>
    <scope>NUCLEOTIDE SEQUENCE</scope>
    <source>
        <tissue evidence="1">Shoot tissue taken approximately 20 cm above the soil surface</tissue>
    </source>
</reference>
<sequence>MFQISKGNINILNEPWCPIRQNMHELLTIPPQRTYIPNIVSNLWTPNTDPAHAQNRTIFLINLLLK</sequence>
<accession>A0A0A9BU09</accession>
<organism evidence="1">
    <name type="scientific">Arundo donax</name>
    <name type="common">Giant reed</name>
    <name type="synonym">Donax arundinaceus</name>
    <dbReference type="NCBI Taxonomy" id="35708"/>
    <lineage>
        <taxon>Eukaryota</taxon>
        <taxon>Viridiplantae</taxon>
        <taxon>Streptophyta</taxon>
        <taxon>Embryophyta</taxon>
        <taxon>Tracheophyta</taxon>
        <taxon>Spermatophyta</taxon>
        <taxon>Magnoliopsida</taxon>
        <taxon>Liliopsida</taxon>
        <taxon>Poales</taxon>
        <taxon>Poaceae</taxon>
        <taxon>PACMAD clade</taxon>
        <taxon>Arundinoideae</taxon>
        <taxon>Arundineae</taxon>
        <taxon>Arundo</taxon>
    </lineage>
</organism>
<reference evidence="1" key="2">
    <citation type="journal article" date="2015" name="Data Brief">
        <title>Shoot transcriptome of the giant reed, Arundo donax.</title>
        <authorList>
            <person name="Barrero R.A."/>
            <person name="Guerrero F.D."/>
            <person name="Moolhuijzen P."/>
            <person name="Goolsby J.A."/>
            <person name="Tidwell J."/>
            <person name="Bellgard S.E."/>
            <person name="Bellgard M.I."/>
        </authorList>
    </citation>
    <scope>NUCLEOTIDE SEQUENCE</scope>
    <source>
        <tissue evidence="1">Shoot tissue taken approximately 20 cm above the soil surface</tissue>
    </source>
</reference>
<dbReference type="AlphaFoldDB" id="A0A0A9BU09"/>
<protein>
    <submittedName>
        <fullName evidence="1">Uncharacterized protein</fullName>
    </submittedName>
</protein>